<organism evidence="4 5">
    <name type="scientific">Fibrobacter succinogenes</name>
    <name type="common">Bacteroides succinogenes</name>
    <dbReference type="NCBI Taxonomy" id="833"/>
    <lineage>
        <taxon>Bacteria</taxon>
        <taxon>Pseudomonadati</taxon>
        <taxon>Fibrobacterota</taxon>
        <taxon>Fibrobacteria</taxon>
        <taxon>Fibrobacterales</taxon>
        <taxon>Fibrobacteraceae</taxon>
        <taxon>Fibrobacter</taxon>
    </lineage>
</organism>
<sequence length="335" mass="36862">MSLKLISRGAAAVLLTAGIASAQLMNSKSMDVIRVEKTGISAGKIDSLATMLGQQQAPGQKLTDEMMTQLRYAVVDNLVGQELIKLEAKKMGIKVSAGKVDSLTALFKKQFPSEEAFQKELKKSNTTMAQFKSKIEDQLKSEQILEKKVPYPTAPTEKDLEAFWQLNKSKVVLNDTISGARIFISTKGKSAQEISDAKDMLKGLAAQVRSKKATFAQLAAVYSDDKEAKKTGGIMNKFVAKSKGAAFAKAVDKIKVGEISEVITEKDGVSIFMLTEKNDGKFESYKHQIDYILRVQAEQERQAKLKAYLDDLGKTYKVQYLDKKYEPPQAIGAAK</sequence>
<keyword evidence="2" id="KW-0732">Signal</keyword>
<protein>
    <submittedName>
        <fullName evidence="4">Parvulin-like peptidyl-prolyl isomerase</fullName>
    </submittedName>
</protein>
<dbReference type="Pfam" id="PF00639">
    <property type="entry name" value="Rotamase"/>
    <property type="match status" value="1"/>
</dbReference>
<evidence type="ECO:0000256" key="1">
    <source>
        <dbReference type="PROSITE-ProRule" id="PRU00278"/>
    </source>
</evidence>
<dbReference type="SUPFAM" id="SSF109998">
    <property type="entry name" value="Triger factor/SurA peptide-binding domain-like"/>
    <property type="match status" value="1"/>
</dbReference>
<keyword evidence="1 4" id="KW-0413">Isomerase</keyword>
<accession>A0A380RVR7</accession>
<proteinExistence type="predicted"/>
<dbReference type="PANTHER" id="PTHR47245:SF2">
    <property type="entry name" value="PEPTIDYL-PROLYL CIS-TRANS ISOMERASE HP_0175-RELATED"/>
    <property type="match status" value="1"/>
</dbReference>
<dbReference type="InterPro" id="IPR027304">
    <property type="entry name" value="Trigger_fact/SurA_dom_sf"/>
</dbReference>
<dbReference type="PROSITE" id="PS50198">
    <property type="entry name" value="PPIC_PPIASE_2"/>
    <property type="match status" value="1"/>
</dbReference>
<evidence type="ECO:0000313" key="5">
    <source>
        <dbReference type="Proteomes" id="UP000255423"/>
    </source>
</evidence>
<dbReference type="Proteomes" id="UP000255423">
    <property type="component" value="Unassembled WGS sequence"/>
</dbReference>
<dbReference type="AlphaFoldDB" id="A0A380RVR7"/>
<dbReference type="InterPro" id="IPR050245">
    <property type="entry name" value="PrsA_foldase"/>
</dbReference>
<reference evidence="4 5" key="1">
    <citation type="submission" date="2017-08" db="EMBL/GenBank/DDBJ databases">
        <authorList>
            <person name="de Groot N.N."/>
        </authorList>
    </citation>
    <scope>NUCLEOTIDE SEQUENCE [LARGE SCALE GENOMIC DNA]</scope>
    <source>
        <strain evidence="4 5">HM2</strain>
    </source>
</reference>
<evidence type="ECO:0000259" key="3">
    <source>
        <dbReference type="PROSITE" id="PS50198"/>
    </source>
</evidence>
<dbReference type="InterPro" id="IPR000297">
    <property type="entry name" value="PPIase_PpiC"/>
</dbReference>
<evidence type="ECO:0000256" key="2">
    <source>
        <dbReference type="SAM" id="SignalP"/>
    </source>
</evidence>
<evidence type="ECO:0000313" key="4">
    <source>
        <dbReference type="EMBL" id="SUQ19385.1"/>
    </source>
</evidence>
<dbReference type="EMBL" id="UHJL01000001">
    <property type="protein sequence ID" value="SUQ19385.1"/>
    <property type="molecule type" value="Genomic_DNA"/>
</dbReference>
<dbReference type="Gene3D" id="3.10.50.40">
    <property type="match status" value="1"/>
</dbReference>
<dbReference type="SUPFAM" id="SSF54534">
    <property type="entry name" value="FKBP-like"/>
    <property type="match status" value="1"/>
</dbReference>
<gene>
    <name evidence="4" type="ORF">SAMN05661053_0617</name>
</gene>
<dbReference type="Gene3D" id="1.10.4030.10">
    <property type="entry name" value="Porin chaperone SurA, peptide-binding domain"/>
    <property type="match status" value="1"/>
</dbReference>
<feature type="domain" description="PpiC" evidence="3">
    <location>
        <begin position="174"/>
        <end position="276"/>
    </location>
</feature>
<dbReference type="InterPro" id="IPR046357">
    <property type="entry name" value="PPIase_dom_sf"/>
</dbReference>
<dbReference type="PANTHER" id="PTHR47245">
    <property type="entry name" value="PEPTIDYLPROLYL ISOMERASE"/>
    <property type="match status" value="1"/>
</dbReference>
<feature type="chain" id="PRO_5016756120" evidence="2">
    <location>
        <begin position="23"/>
        <end position="335"/>
    </location>
</feature>
<dbReference type="RefSeq" id="WP_088659191.1">
    <property type="nucleotide sequence ID" value="NZ_UHJL01000001.1"/>
</dbReference>
<name>A0A380RVR7_FIBSU</name>
<dbReference type="GO" id="GO:0003755">
    <property type="term" value="F:peptidyl-prolyl cis-trans isomerase activity"/>
    <property type="evidence" value="ECO:0007669"/>
    <property type="project" value="UniProtKB-KW"/>
</dbReference>
<keyword evidence="1" id="KW-0697">Rotamase</keyword>
<feature type="signal peptide" evidence="2">
    <location>
        <begin position="1"/>
        <end position="22"/>
    </location>
</feature>
<dbReference type="Pfam" id="PF13624">
    <property type="entry name" value="SurA_N_3"/>
    <property type="match status" value="1"/>
</dbReference>